<keyword evidence="4" id="KW-1185">Reference proteome</keyword>
<organism evidence="3 4">
    <name type="scientific">Mycena alexandri</name>
    <dbReference type="NCBI Taxonomy" id="1745969"/>
    <lineage>
        <taxon>Eukaryota</taxon>
        <taxon>Fungi</taxon>
        <taxon>Dikarya</taxon>
        <taxon>Basidiomycota</taxon>
        <taxon>Agaricomycotina</taxon>
        <taxon>Agaricomycetes</taxon>
        <taxon>Agaricomycetidae</taxon>
        <taxon>Agaricales</taxon>
        <taxon>Marasmiineae</taxon>
        <taxon>Mycenaceae</taxon>
        <taxon>Mycena</taxon>
    </lineage>
</organism>
<feature type="chain" id="PRO_5042170317" evidence="2">
    <location>
        <begin position="21"/>
        <end position="186"/>
    </location>
</feature>
<evidence type="ECO:0000256" key="2">
    <source>
        <dbReference type="SAM" id="SignalP"/>
    </source>
</evidence>
<dbReference type="AlphaFoldDB" id="A0AAD6X7D5"/>
<accession>A0AAD6X7D5</accession>
<reference evidence="3" key="1">
    <citation type="submission" date="2023-03" db="EMBL/GenBank/DDBJ databases">
        <title>Massive genome expansion in bonnet fungi (Mycena s.s.) driven by repeated elements and novel gene families across ecological guilds.</title>
        <authorList>
            <consortium name="Lawrence Berkeley National Laboratory"/>
            <person name="Harder C.B."/>
            <person name="Miyauchi S."/>
            <person name="Viragh M."/>
            <person name="Kuo A."/>
            <person name="Thoen E."/>
            <person name="Andreopoulos B."/>
            <person name="Lu D."/>
            <person name="Skrede I."/>
            <person name="Drula E."/>
            <person name="Henrissat B."/>
            <person name="Morin E."/>
            <person name="Kohler A."/>
            <person name="Barry K."/>
            <person name="LaButti K."/>
            <person name="Morin E."/>
            <person name="Salamov A."/>
            <person name="Lipzen A."/>
            <person name="Mereny Z."/>
            <person name="Hegedus B."/>
            <person name="Baldrian P."/>
            <person name="Stursova M."/>
            <person name="Weitz H."/>
            <person name="Taylor A."/>
            <person name="Grigoriev I.V."/>
            <person name="Nagy L.G."/>
            <person name="Martin F."/>
            <person name="Kauserud H."/>
        </authorList>
    </citation>
    <scope>NUCLEOTIDE SEQUENCE</scope>
    <source>
        <strain evidence="3">CBHHK200</strain>
    </source>
</reference>
<feature type="signal peptide" evidence="2">
    <location>
        <begin position="1"/>
        <end position="20"/>
    </location>
</feature>
<sequence>MHHPLQTILLLSLALAGNLGSTGPSQDLCAQDSHPGGNLWGKGVCKEEIGSLTNFLPLTTVTTSPAPGPIATASPNTASGGIISLSTVLWGYGPFGQGLVPHALRGIVLGFEGSVPHAHREFCHVIIMGHANFEHEQTANNSEQNNFRVQTIGDGKSRGRGDTDAAGDKVSDNASIEMNSGDEFRA</sequence>
<proteinExistence type="predicted"/>
<evidence type="ECO:0000256" key="1">
    <source>
        <dbReference type="SAM" id="MobiDB-lite"/>
    </source>
</evidence>
<evidence type="ECO:0000313" key="3">
    <source>
        <dbReference type="EMBL" id="KAJ7041753.1"/>
    </source>
</evidence>
<feature type="region of interest" description="Disordered" evidence="1">
    <location>
        <begin position="151"/>
        <end position="186"/>
    </location>
</feature>
<dbReference type="EMBL" id="JARJCM010000015">
    <property type="protein sequence ID" value="KAJ7041753.1"/>
    <property type="molecule type" value="Genomic_DNA"/>
</dbReference>
<comment type="caution">
    <text evidence="3">The sequence shown here is derived from an EMBL/GenBank/DDBJ whole genome shotgun (WGS) entry which is preliminary data.</text>
</comment>
<gene>
    <name evidence="3" type="ORF">C8F04DRAFT_1299269</name>
</gene>
<protein>
    <submittedName>
        <fullName evidence="3">Uncharacterized protein</fullName>
    </submittedName>
</protein>
<name>A0AAD6X7D5_9AGAR</name>
<evidence type="ECO:0000313" key="4">
    <source>
        <dbReference type="Proteomes" id="UP001218188"/>
    </source>
</evidence>
<keyword evidence="2" id="KW-0732">Signal</keyword>
<dbReference type="Proteomes" id="UP001218188">
    <property type="component" value="Unassembled WGS sequence"/>
</dbReference>
<feature type="compositionally biased region" description="Basic and acidic residues" evidence="1">
    <location>
        <begin position="155"/>
        <end position="171"/>
    </location>
</feature>